<protein>
    <recommendedName>
        <fullName evidence="2">Retrotransposon gag domain-containing protein</fullName>
    </recommendedName>
</protein>
<sequence length="241" mass="27587">MDVSLESKSLPSVGYSRKSHLQTTSQRLARGKLVNLHGRRSLALPSVGPGTQEGLRNHFAATSYPRRAAKLASTLRFSTSSLRHISGNFRRKSTTLYKKAAKFSQQKDKAKIWLNSLRPRSIRTWTELQADFLKKFFPTHRTNGLRDKSPTSQHRNGEEASSANVKRGMYNLSEDMEMKAKVAAMARKIEEMELRKVHEVKLFQNLNNQPILAPYVSHLNIWWKNVPPFRQQEKCLGNKLT</sequence>
<reference evidence="3 4" key="1">
    <citation type="journal article" date="2018" name="PLoS Genet.">
        <title>Population sequencing reveals clonal diversity and ancestral inbreeding in the grapevine cultivar Chardonnay.</title>
        <authorList>
            <person name="Roach M.J."/>
            <person name="Johnson D.L."/>
            <person name="Bohlmann J."/>
            <person name="van Vuuren H.J."/>
            <person name="Jones S.J."/>
            <person name="Pretorius I.S."/>
            <person name="Schmidt S.A."/>
            <person name="Borneman A.R."/>
        </authorList>
    </citation>
    <scope>NUCLEOTIDE SEQUENCE [LARGE SCALE GENOMIC DNA]</scope>
    <source>
        <strain evidence="4">cv. Chardonnay</strain>
        <tissue evidence="3">Leaf</tissue>
    </source>
</reference>
<accession>A0A438ILL9</accession>
<gene>
    <name evidence="3" type="ORF">CK203_046520</name>
</gene>
<comment type="caution">
    <text evidence="3">The sequence shown here is derived from an EMBL/GenBank/DDBJ whole genome shotgun (WGS) entry which is preliminary data.</text>
</comment>
<organism evidence="3 4">
    <name type="scientific">Vitis vinifera</name>
    <name type="common">Grape</name>
    <dbReference type="NCBI Taxonomy" id="29760"/>
    <lineage>
        <taxon>Eukaryota</taxon>
        <taxon>Viridiplantae</taxon>
        <taxon>Streptophyta</taxon>
        <taxon>Embryophyta</taxon>
        <taxon>Tracheophyta</taxon>
        <taxon>Spermatophyta</taxon>
        <taxon>Magnoliopsida</taxon>
        <taxon>eudicotyledons</taxon>
        <taxon>Gunneridae</taxon>
        <taxon>Pentapetalae</taxon>
        <taxon>rosids</taxon>
        <taxon>Vitales</taxon>
        <taxon>Vitaceae</taxon>
        <taxon>Viteae</taxon>
        <taxon>Vitis</taxon>
    </lineage>
</organism>
<evidence type="ECO:0000313" key="3">
    <source>
        <dbReference type="EMBL" id="RVW97591.1"/>
    </source>
</evidence>
<dbReference type="EMBL" id="QGNW01000099">
    <property type="protein sequence ID" value="RVW97591.1"/>
    <property type="molecule type" value="Genomic_DNA"/>
</dbReference>
<feature type="compositionally biased region" description="Polar residues" evidence="1">
    <location>
        <begin position="1"/>
        <end position="10"/>
    </location>
</feature>
<feature type="region of interest" description="Disordered" evidence="1">
    <location>
        <begin position="143"/>
        <end position="166"/>
    </location>
</feature>
<dbReference type="InterPro" id="IPR005162">
    <property type="entry name" value="Retrotrans_gag_dom"/>
</dbReference>
<evidence type="ECO:0000313" key="4">
    <source>
        <dbReference type="Proteomes" id="UP000288805"/>
    </source>
</evidence>
<dbReference type="Proteomes" id="UP000288805">
    <property type="component" value="Unassembled WGS sequence"/>
</dbReference>
<feature type="region of interest" description="Disordered" evidence="1">
    <location>
        <begin position="1"/>
        <end position="22"/>
    </location>
</feature>
<feature type="compositionally biased region" description="Polar residues" evidence="1">
    <location>
        <begin position="150"/>
        <end position="164"/>
    </location>
</feature>
<feature type="domain" description="Retrotransposon gag" evidence="2">
    <location>
        <begin position="106"/>
        <end position="148"/>
    </location>
</feature>
<name>A0A438ILL9_VITVI</name>
<dbReference type="AlphaFoldDB" id="A0A438ILL9"/>
<evidence type="ECO:0000259" key="2">
    <source>
        <dbReference type="Pfam" id="PF03732"/>
    </source>
</evidence>
<proteinExistence type="predicted"/>
<dbReference type="Pfam" id="PF03732">
    <property type="entry name" value="Retrotrans_gag"/>
    <property type="match status" value="1"/>
</dbReference>
<evidence type="ECO:0000256" key="1">
    <source>
        <dbReference type="SAM" id="MobiDB-lite"/>
    </source>
</evidence>